<proteinExistence type="predicted"/>
<evidence type="ECO:0000313" key="2">
    <source>
        <dbReference type="Proteomes" id="UP000023482"/>
    </source>
</evidence>
<sequence length="39" mass="4481">MPLMCSLWWSERRDRSWAVDNPSDGVLENPCKGFVLTLA</sequence>
<accession>Z4X1B2</accession>
<organism evidence="1 2">
    <name type="scientific">Porphyromonas catoniae ATCC 51270</name>
    <dbReference type="NCBI Taxonomy" id="887901"/>
    <lineage>
        <taxon>Bacteria</taxon>
        <taxon>Pseudomonadati</taxon>
        <taxon>Bacteroidota</taxon>
        <taxon>Bacteroidia</taxon>
        <taxon>Bacteroidales</taxon>
        <taxon>Porphyromonadaceae</taxon>
        <taxon>Porphyromonas</taxon>
    </lineage>
</organism>
<dbReference type="AlphaFoldDB" id="Z4X1B2"/>
<gene>
    <name evidence="1" type="ORF">HMPREF0636_0987</name>
</gene>
<keyword evidence="2" id="KW-1185">Reference proteome</keyword>
<protein>
    <submittedName>
        <fullName evidence="1">Uncharacterized protein</fullName>
    </submittedName>
</protein>
<dbReference type="PATRIC" id="fig|887901.3.peg.130"/>
<dbReference type="Proteomes" id="UP000023482">
    <property type="component" value="Unassembled WGS sequence"/>
</dbReference>
<dbReference type="EMBL" id="JDFF01000004">
    <property type="protein sequence ID" value="EWC93484.1"/>
    <property type="molecule type" value="Genomic_DNA"/>
</dbReference>
<name>Z4X1B2_9PORP</name>
<evidence type="ECO:0000313" key="1">
    <source>
        <dbReference type="EMBL" id="EWC93484.1"/>
    </source>
</evidence>
<reference evidence="1 2" key="1">
    <citation type="submission" date="2014-01" db="EMBL/GenBank/DDBJ databases">
        <authorList>
            <person name="Durkin A.S."/>
            <person name="McCorrison J."/>
            <person name="Torralba M."/>
            <person name="Gillis M."/>
            <person name="Haft D.H."/>
            <person name="Methe B."/>
            <person name="Sutton G."/>
            <person name="Nelson K.E."/>
        </authorList>
    </citation>
    <scope>NUCLEOTIDE SEQUENCE [LARGE SCALE GENOMIC DNA]</scope>
    <source>
        <strain evidence="1 2">ATCC 51270</strain>
    </source>
</reference>
<comment type="caution">
    <text evidence="1">The sequence shown here is derived from an EMBL/GenBank/DDBJ whole genome shotgun (WGS) entry which is preliminary data.</text>
</comment>